<dbReference type="Pfam" id="PF07883">
    <property type="entry name" value="Cupin_2"/>
    <property type="match status" value="1"/>
</dbReference>
<dbReference type="SUPFAM" id="SSF51182">
    <property type="entry name" value="RmlC-like cupins"/>
    <property type="match status" value="1"/>
</dbReference>
<evidence type="ECO:0000256" key="1">
    <source>
        <dbReference type="ARBA" id="ARBA00022723"/>
    </source>
</evidence>
<evidence type="ECO:0000313" key="4">
    <source>
        <dbReference type="EMBL" id="MDB2294646.1"/>
    </source>
</evidence>
<gene>
    <name evidence="4" type="ORF">PM085_20865</name>
</gene>
<protein>
    <submittedName>
        <fullName evidence="4">Cupin domain-containing protein</fullName>
    </submittedName>
</protein>
<evidence type="ECO:0000313" key="5">
    <source>
        <dbReference type="Proteomes" id="UP001210528"/>
    </source>
</evidence>
<feature type="compositionally biased region" description="Polar residues" evidence="2">
    <location>
        <begin position="133"/>
        <end position="159"/>
    </location>
</feature>
<dbReference type="Gene3D" id="2.60.120.10">
    <property type="entry name" value="Jelly Rolls"/>
    <property type="match status" value="1"/>
</dbReference>
<comment type="caution">
    <text evidence="4">The sequence shown here is derived from an EMBL/GenBank/DDBJ whole genome shotgun (WGS) entry which is preliminary data.</text>
</comment>
<evidence type="ECO:0000256" key="2">
    <source>
        <dbReference type="SAM" id="MobiDB-lite"/>
    </source>
</evidence>
<evidence type="ECO:0000259" key="3">
    <source>
        <dbReference type="Pfam" id="PF07883"/>
    </source>
</evidence>
<dbReference type="PANTHER" id="PTHR35848:SF9">
    <property type="entry name" value="SLL1358 PROTEIN"/>
    <property type="match status" value="1"/>
</dbReference>
<keyword evidence="5" id="KW-1185">Reference proteome</keyword>
<dbReference type="InterPro" id="IPR014710">
    <property type="entry name" value="RmlC-like_jellyroll"/>
</dbReference>
<sequence>MSNAESHVVGEDSASRRLSEPLGATNIALNHYRLAPGEGFPGGLHAHMDQEGVFVLEGEATFETLDGEVTVGEREAIRFAPGEFQSGKNNSNSELTAVAMGAPPGTDNIQIPVMCPNCEHDTLRFQMRDDNSRSSVQTVTQSMSRKTVPSVATPTYVSH</sequence>
<dbReference type="EMBL" id="JAQLUK010000280">
    <property type="protein sequence ID" value="MDB2294646.1"/>
    <property type="molecule type" value="Genomic_DNA"/>
</dbReference>
<dbReference type="PANTHER" id="PTHR35848">
    <property type="entry name" value="OXALATE-BINDING PROTEIN"/>
    <property type="match status" value="1"/>
</dbReference>
<organism evidence="4 5">
    <name type="scientific">Halorubrum ezzemoulense</name>
    <name type="common">Halorubrum chaoviator</name>
    <dbReference type="NCBI Taxonomy" id="337243"/>
    <lineage>
        <taxon>Archaea</taxon>
        <taxon>Methanobacteriati</taxon>
        <taxon>Methanobacteriota</taxon>
        <taxon>Stenosarchaea group</taxon>
        <taxon>Halobacteria</taxon>
        <taxon>Halobacteriales</taxon>
        <taxon>Haloferacaceae</taxon>
        <taxon>Halorubrum</taxon>
    </lineage>
</organism>
<feature type="domain" description="Cupin type-2" evidence="3">
    <location>
        <begin position="31"/>
        <end position="98"/>
    </location>
</feature>
<reference evidence="4 5" key="1">
    <citation type="submission" date="2023-01" db="EMBL/GenBank/DDBJ databases">
        <title>Halorubrum ezzemoulense from Santa Pola, Spain.</title>
        <authorList>
            <person name="Feng Y."/>
            <person name="Louyakis A.S."/>
            <person name="Gogarten J.P."/>
        </authorList>
    </citation>
    <scope>NUCLEOTIDE SEQUENCE [LARGE SCALE GENOMIC DNA]</scope>
    <source>
        <strain evidence="4 5">AMM015</strain>
    </source>
</reference>
<accession>A0ABT4Z907</accession>
<keyword evidence="1" id="KW-0479">Metal-binding</keyword>
<proteinExistence type="predicted"/>
<dbReference type="InterPro" id="IPR011051">
    <property type="entry name" value="RmlC_Cupin_sf"/>
</dbReference>
<dbReference type="InterPro" id="IPR051610">
    <property type="entry name" value="GPI/OXD"/>
</dbReference>
<dbReference type="Proteomes" id="UP001210528">
    <property type="component" value="Unassembled WGS sequence"/>
</dbReference>
<feature type="region of interest" description="Disordered" evidence="2">
    <location>
        <begin position="130"/>
        <end position="159"/>
    </location>
</feature>
<dbReference type="InterPro" id="IPR013096">
    <property type="entry name" value="Cupin_2"/>
</dbReference>
<name>A0ABT4Z907_HALEZ</name>